<gene>
    <name evidence="6" type="ORF">LCGC14_0523880</name>
</gene>
<dbReference type="GO" id="GO:0005829">
    <property type="term" value="C:cytosol"/>
    <property type="evidence" value="ECO:0007669"/>
    <property type="project" value="TreeGrafter"/>
</dbReference>
<dbReference type="FunFam" id="1.10.10.10:FF:000001">
    <property type="entry name" value="LysR family transcriptional regulator"/>
    <property type="match status" value="1"/>
</dbReference>
<dbReference type="InterPro" id="IPR036390">
    <property type="entry name" value="WH_DNA-bd_sf"/>
</dbReference>
<dbReference type="PROSITE" id="PS50931">
    <property type="entry name" value="HTH_LYSR"/>
    <property type="match status" value="1"/>
</dbReference>
<name>A0A0F9RXS7_9ZZZZ</name>
<keyword evidence="4" id="KW-0804">Transcription</keyword>
<dbReference type="InterPro" id="IPR036388">
    <property type="entry name" value="WH-like_DNA-bd_sf"/>
</dbReference>
<organism evidence="6">
    <name type="scientific">marine sediment metagenome</name>
    <dbReference type="NCBI Taxonomy" id="412755"/>
    <lineage>
        <taxon>unclassified sequences</taxon>
        <taxon>metagenomes</taxon>
        <taxon>ecological metagenomes</taxon>
    </lineage>
</organism>
<dbReference type="PANTHER" id="PTHR30419:SF8">
    <property type="entry name" value="NITROGEN ASSIMILATION TRANSCRIPTIONAL ACTIVATOR-RELATED"/>
    <property type="match status" value="1"/>
</dbReference>
<evidence type="ECO:0000256" key="4">
    <source>
        <dbReference type="ARBA" id="ARBA00023163"/>
    </source>
</evidence>
<dbReference type="Pfam" id="PF00126">
    <property type="entry name" value="HTH_1"/>
    <property type="match status" value="1"/>
</dbReference>
<protein>
    <recommendedName>
        <fullName evidence="5">HTH lysR-type domain-containing protein</fullName>
    </recommendedName>
</protein>
<evidence type="ECO:0000256" key="3">
    <source>
        <dbReference type="ARBA" id="ARBA00023125"/>
    </source>
</evidence>
<evidence type="ECO:0000256" key="1">
    <source>
        <dbReference type="ARBA" id="ARBA00009437"/>
    </source>
</evidence>
<accession>A0A0F9RXS7</accession>
<comment type="caution">
    <text evidence="6">The sequence shown here is derived from an EMBL/GenBank/DDBJ whole genome shotgun (WGS) entry which is preliminary data.</text>
</comment>
<dbReference type="Gene3D" id="1.10.10.10">
    <property type="entry name" value="Winged helix-like DNA-binding domain superfamily/Winged helix DNA-binding domain"/>
    <property type="match status" value="1"/>
</dbReference>
<dbReference type="PANTHER" id="PTHR30419">
    <property type="entry name" value="HTH-TYPE TRANSCRIPTIONAL REGULATOR YBHD"/>
    <property type="match status" value="1"/>
</dbReference>
<comment type="similarity">
    <text evidence="1">Belongs to the LysR transcriptional regulatory family.</text>
</comment>
<dbReference type="SUPFAM" id="SSF46785">
    <property type="entry name" value="Winged helix' DNA-binding domain"/>
    <property type="match status" value="1"/>
</dbReference>
<dbReference type="GO" id="GO:0003677">
    <property type="term" value="F:DNA binding"/>
    <property type="evidence" value="ECO:0007669"/>
    <property type="project" value="UniProtKB-KW"/>
</dbReference>
<keyword evidence="2" id="KW-0805">Transcription regulation</keyword>
<reference evidence="6" key="1">
    <citation type="journal article" date="2015" name="Nature">
        <title>Complex archaea that bridge the gap between prokaryotes and eukaryotes.</title>
        <authorList>
            <person name="Spang A."/>
            <person name="Saw J.H."/>
            <person name="Jorgensen S.L."/>
            <person name="Zaremba-Niedzwiedzka K."/>
            <person name="Martijn J."/>
            <person name="Lind A.E."/>
            <person name="van Eijk R."/>
            <person name="Schleper C."/>
            <person name="Guy L."/>
            <person name="Ettema T.J."/>
        </authorList>
    </citation>
    <scope>NUCLEOTIDE SEQUENCE</scope>
</reference>
<evidence type="ECO:0000313" key="6">
    <source>
        <dbReference type="EMBL" id="KKN61255.1"/>
    </source>
</evidence>
<sequence length="304" mass="32937">MNIPRDLKLRHLEAFLAIAETGTISGAARAQHVSQPAMSKTLSDLEGQLGCQLFERTGRRAILTTGGEVFRRHAKASLQSLEAGCRVLSAPSHTDLVKAGVLPTVAGGFFPSVALEFYDQRPDARIGVLTGPNHYLIDMLRSGKIDLMIGRMPNSKDMPGLSFEHLYDEPIELVARSDHPALGRKPAQMLTEYPLILPNPGAIIRQSVDQYLSAMGLSDLRPALETVALPVALTLLERSKMLWFISKGVVARELKNGSLVAMDLKVDYLSGAVGLTRKTGAGQNSLATLLAELLHQRAALNTAR</sequence>
<evidence type="ECO:0000259" key="5">
    <source>
        <dbReference type="PROSITE" id="PS50931"/>
    </source>
</evidence>
<keyword evidence="3" id="KW-0238">DNA-binding</keyword>
<feature type="domain" description="HTH lysR-type" evidence="5">
    <location>
        <begin position="7"/>
        <end position="64"/>
    </location>
</feature>
<dbReference type="Gene3D" id="3.40.190.290">
    <property type="match status" value="1"/>
</dbReference>
<dbReference type="Pfam" id="PF03466">
    <property type="entry name" value="LysR_substrate"/>
    <property type="match status" value="1"/>
</dbReference>
<dbReference type="InterPro" id="IPR050950">
    <property type="entry name" value="HTH-type_LysR_regulators"/>
</dbReference>
<dbReference type="InterPro" id="IPR000847">
    <property type="entry name" value="LysR_HTH_N"/>
</dbReference>
<dbReference type="InterPro" id="IPR005119">
    <property type="entry name" value="LysR_subst-bd"/>
</dbReference>
<evidence type="ECO:0000256" key="2">
    <source>
        <dbReference type="ARBA" id="ARBA00023015"/>
    </source>
</evidence>
<dbReference type="GO" id="GO:0003700">
    <property type="term" value="F:DNA-binding transcription factor activity"/>
    <property type="evidence" value="ECO:0007669"/>
    <property type="project" value="InterPro"/>
</dbReference>
<dbReference type="PRINTS" id="PR00039">
    <property type="entry name" value="HTHLYSR"/>
</dbReference>
<dbReference type="EMBL" id="LAZR01000665">
    <property type="protein sequence ID" value="KKN61255.1"/>
    <property type="molecule type" value="Genomic_DNA"/>
</dbReference>
<proteinExistence type="inferred from homology"/>
<dbReference type="AlphaFoldDB" id="A0A0F9RXS7"/>
<dbReference type="SUPFAM" id="SSF53850">
    <property type="entry name" value="Periplasmic binding protein-like II"/>
    <property type="match status" value="1"/>
</dbReference>